<reference evidence="5" key="1">
    <citation type="journal article" date="2014" name="Int. J. Syst. Evol. Microbiol.">
        <title>Complete genome sequence of Corynebacterium casei LMG S-19264T (=DSM 44701T), isolated from a smear-ripened cheese.</title>
        <authorList>
            <consortium name="US DOE Joint Genome Institute (JGI-PGF)"/>
            <person name="Walter F."/>
            <person name="Albersmeier A."/>
            <person name="Kalinowski J."/>
            <person name="Ruckert C."/>
        </authorList>
    </citation>
    <scope>NUCLEOTIDE SEQUENCE</scope>
    <source>
        <strain evidence="5">VKM Ac-1069</strain>
    </source>
</reference>
<dbReference type="GO" id="GO:0016491">
    <property type="term" value="F:oxidoreductase activity"/>
    <property type="evidence" value="ECO:0007669"/>
    <property type="project" value="UniProtKB-KW"/>
</dbReference>
<dbReference type="InterPro" id="IPR057326">
    <property type="entry name" value="KR_dom"/>
</dbReference>
<evidence type="ECO:0000256" key="3">
    <source>
        <dbReference type="ARBA" id="ARBA00023027"/>
    </source>
</evidence>
<keyword evidence="3" id="KW-0520">NAD</keyword>
<organism evidence="5 6">
    <name type="scientific">Pseudonocardia halophobica</name>
    <dbReference type="NCBI Taxonomy" id="29401"/>
    <lineage>
        <taxon>Bacteria</taxon>
        <taxon>Bacillati</taxon>
        <taxon>Actinomycetota</taxon>
        <taxon>Actinomycetes</taxon>
        <taxon>Pseudonocardiales</taxon>
        <taxon>Pseudonocardiaceae</taxon>
        <taxon>Pseudonocardia</taxon>
    </lineage>
</organism>
<accession>A0A9W6UA35</accession>
<proteinExistence type="inferred from homology"/>
<dbReference type="RefSeq" id="WP_037048920.1">
    <property type="nucleotide sequence ID" value="NZ_BAAAUZ010000003.1"/>
</dbReference>
<dbReference type="PRINTS" id="PR00080">
    <property type="entry name" value="SDRFAMILY"/>
</dbReference>
<protein>
    <recommendedName>
        <fullName evidence="4">Ketoreductase domain-containing protein</fullName>
    </recommendedName>
</protein>
<dbReference type="FunFam" id="3.40.50.720:FF:000084">
    <property type="entry name" value="Short-chain dehydrogenase reductase"/>
    <property type="match status" value="1"/>
</dbReference>
<dbReference type="InterPro" id="IPR002347">
    <property type="entry name" value="SDR_fam"/>
</dbReference>
<comment type="similarity">
    <text evidence="1">Belongs to the short-chain dehydrogenases/reductases (SDR) family.</text>
</comment>
<dbReference type="Gene3D" id="3.40.50.720">
    <property type="entry name" value="NAD(P)-binding Rossmann-like Domain"/>
    <property type="match status" value="1"/>
</dbReference>
<keyword evidence="6" id="KW-1185">Reference proteome</keyword>
<sequence>MTTAARRFEGSVAVVTGAGSGLGAAAAERLAVEGATVALLDRDLRAVAELADELPHATAHEVDVTDAVAVDTVIDTVAARHGRIDALVNNAGVVGPQVPVHETTDAIWSTVMRVNADGAFHVLRATLRTMVAGEGGAVVNMASSSGLSGKPNMAPYSFSKAGIVGLTRSAAIEYAARGVRVNAVAPTAVRTPLVERHIQNAPDPCAMERLVTSQTPIPGLPTPADVAGVVAFLLSAEAAWITGLTVPVDGGYHAT</sequence>
<keyword evidence="2" id="KW-0560">Oxidoreductase</keyword>
<dbReference type="InterPro" id="IPR036291">
    <property type="entry name" value="NAD(P)-bd_dom_sf"/>
</dbReference>
<dbReference type="SMART" id="SM00822">
    <property type="entry name" value="PKS_KR"/>
    <property type="match status" value="1"/>
</dbReference>
<reference evidence="5" key="2">
    <citation type="submission" date="2023-01" db="EMBL/GenBank/DDBJ databases">
        <authorList>
            <person name="Sun Q."/>
            <person name="Evtushenko L."/>
        </authorList>
    </citation>
    <scope>NUCLEOTIDE SEQUENCE</scope>
    <source>
        <strain evidence="5">VKM Ac-1069</strain>
    </source>
</reference>
<dbReference type="Pfam" id="PF13561">
    <property type="entry name" value="adh_short_C2"/>
    <property type="match status" value="1"/>
</dbReference>
<feature type="domain" description="Ketoreductase" evidence="4">
    <location>
        <begin position="11"/>
        <end position="192"/>
    </location>
</feature>
<evidence type="ECO:0000313" key="5">
    <source>
        <dbReference type="EMBL" id="GLL15170.1"/>
    </source>
</evidence>
<dbReference type="EMBL" id="BSFQ01000042">
    <property type="protein sequence ID" value="GLL15170.1"/>
    <property type="molecule type" value="Genomic_DNA"/>
</dbReference>
<dbReference type="NCBIfam" id="NF005559">
    <property type="entry name" value="PRK07231.1"/>
    <property type="match status" value="1"/>
</dbReference>
<dbReference type="Proteomes" id="UP001143463">
    <property type="component" value="Unassembled WGS sequence"/>
</dbReference>
<evidence type="ECO:0000259" key="4">
    <source>
        <dbReference type="SMART" id="SM00822"/>
    </source>
</evidence>
<dbReference type="CDD" id="cd05233">
    <property type="entry name" value="SDR_c"/>
    <property type="match status" value="1"/>
</dbReference>
<dbReference type="SUPFAM" id="SSF51735">
    <property type="entry name" value="NAD(P)-binding Rossmann-fold domains"/>
    <property type="match status" value="1"/>
</dbReference>
<evidence type="ECO:0000256" key="1">
    <source>
        <dbReference type="ARBA" id="ARBA00006484"/>
    </source>
</evidence>
<evidence type="ECO:0000256" key="2">
    <source>
        <dbReference type="ARBA" id="ARBA00023002"/>
    </source>
</evidence>
<name>A0A9W6UA35_9PSEU</name>
<dbReference type="PRINTS" id="PR00081">
    <property type="entry name" value="GDHRDH"/>
</dbReference>
<comment type="caution">
    <text evidence="5">The sequence shown here is derived from an EMBL/GenBank/DDBJ whole genome shotgun (WGS) entry which is preliminary data.</text>
</comment>
<dbReference type="AlphaFoldDB" id="A0A9W6UA35"/>
<dbReference type="PANTHER" id="PTHR24321:SF8">
    <property type="entry name" value="ESTRADIOL 17-BETA-DEHYDROGENASE 8-RELATED"/>
    <property type="match status" value="1"/>
</dbReference>
<gene>
    <name evidence="5" type="ORF">GCM10017577_63190</name>
</gene>
<dbReference type="PANTHER" id="PTHR24321">
    <property type="entry name" value="DEHYDROGENASES, SHORT CHAIN"/>
    <property type="match status" value="1"/>
</dbReference>
<evidence type="ECO:0000313" key="6">
    <source>
        <dbReference type="Proteomes" id="UP001143463"/>
    </source>
</evidence>